<evidence type="ECO:0000259" key="6">
    <source>
        <dbReference type="Pfam" id="PF08772"/>
    </source>
</evidence>
<feature type="region of interest" description="Disordered" evidence="5">
    <location>
        <begin position="1"/>
        <end position="23"/>
    </location>
</feature>
<evidence type="ECO:0000256" key="1">
    <source>
        <dbReference type="ARBA" id="ARBA00005858"/>
    </source>
</evidence>
<dbReference type="GO" id="GO:0031981">
    <property type="term" value="C:nuclear lumen"/>
    <property type="evidence" value="ECO:0007669"/>
    <property type="project" value="UniProtKB-ARBA"/>
</dbReference>
<feature type="domain" description="Ribonuclease PIN" evidence="7">
    <location>
        <begin position="28"/>
        <end position="130"/>
    </location>
</feature>
<dbReference type="CDD" id="cd09876">
    <property type="entry name" value="PIN_Nob1-like"/>
    <property type="match status" value="1"/>
</dbReference>
<dbReference type="Pfam" id="PF08772">
    <property type="entry name" value="Zn_ribbon_NOB1"/>
    <property type="match status" value="1"/>
</dbReference>
<dbReference type="AlphaFoldDB" id="A0A2X0N2L0"/>
<keyword evidence="3" id="KW-0479">Metal-binding</keyword>
<dbReference type="Proteomes" id="UP000249464">
    <property type="component" value="Unassembled WGS sequence"/>
</dbReference>
<protein>
    <submittedName>
        <fullName evidence="8">BQ5605_C004g02684 protein</fullName>
    </submittedName>
</protein>
<dbReference type="InterPro" id="IPR033411">
    <property type="entry name" value="Ribonuclease_PIN"/>
</dbReference>
<evidence type="ECO:0000259" key="7">
    <source>
        <dbReference type="Pfam" id="PF17146"/>
    </source>
</evidence>
<keyword evidence="2" id="KW-0540">Nuclease</keyword>
<dbReference type="Gene3D" id="6.20.210.10">
    <property type="entry name" value="Nin one binding (NOB1), Zn-ribbon-like"/>
    <property type="match status" value="1"/>
</dbReference>
<dbReference type="InterPro" id="IPR036283">
    <property type="entry name" value="NOB1_Zf-like_sf"/>
</dbReference>
<dbReference type="GO" id="GO:0046872">
    <property type="term" value="F:metal ion binding"/>
    <property type="evidence" value="ECO:0007669"/>
    <property type="project" value="UniProtKB-KW"/>
</dbReference>
<dbReference type="InterPro" id="IPR014881">
    <property type="entry name" value="NOB1_Zn-bd"/>
</dbReference>
<feature type="compositionally biased region" description="Polar residues" evidence="5">
    <location>
        <begin position="11"/>
        <end position="20"/>
    </location>
</feature>
<dbReference type="GO" id="GO:0030490">
    <property type="term" value="P:maturation of SSU-rRNA"/>
    <property type="evidence" value="ECO:0007669"/>
    <property type="project" value="TreeGrafter"/>
</dbReference>
<proteinExistence type="inferred from homology"/>
<dbReference type="PANTHER" id="PTHR12814:SF2">
    <property type="entry name" value="RNA-BINDING PROTEIN NOB1"/>
    <property type="match status" value="1"/>
</dbReference>
<evidence type="ECO:0000256" key="5">
    <source>
        <dbReference type="SAM" id="MobiDB-lite"/>
    </source>
</evidence>
<feature type="region of interest" description="Disordered" evidence="5">
    <location>
        <begin position="139"/>
        <end position="255"/>
    </location>
</feature>
<dbReference type="PANTHER" id="PTHR12814">
    <property type="entry name" value="RNA-BINDING PROTEIN NOB1"/>
    <property type="match status" value="1"/>
</dbReference>
<evidence type="ECO:0000256" key="4">
    <source>
        <dbReference type="ARBA" id="ARBA00022801"/>
    </source>
</evidence>
<reference evidence="8 9" key="1">
    <citation type="submission" date="2016-11" db="EMBL/GenBank/DDBJ databases">
        <authorList>
            <person name="Jaros S."/>
            <person name="Januszkiewicz K."/>
            <person name="Wedrychowicz H."/>
        </authorList>
    </citation>
    <scope>NUCLEOTIDE SEQUENCE [LARGE SCALE GENOMIC DNA]</scope>
</reference>
<comment type="similarity">
    <text evidence="1">Belongs to the NOB1 family.</text>
</comment>
<dbReference type="GO" id="GO:0005737">
    <property type="term" value="C:cytoplasm"/>
    <property type="evidence" value="ECO:0007669"/>
    <property type="project" value="UniProtKB-ARBA"/>
</dbReference>
<feature type="region of interest" description="Disordered" evidence="5">
    <location>
        <begin position="487"/>
        <end position="529"/>
    </location>
</feature>
<gene>
    <name evidence="8" type="primary">BQ5605_C004g02684</name>
    <name evidence="8" type="ORF">BQ5605_C004G02684</name>
</gene>
<dbReference type="InterPro" id="IPR039907">
    <property type="entry name" value="NOB1"/>
</dbReference>
<dbReference type="SUPFAM" id="SSF144206">
    <property type="entry name" value="NOB1 zinc finger-like"/>
    <property type="match status" value="1"/>
</dbReference>
<evidence type="ECO:0000313" key="8">
    <source>
        <dbReference type="EMBL" id="SGY66541.1"/>
    </source>
</evidence>
<feature type="domain" description="Nin one binding (NOB1) Zn-ribbon-like" evidence="6">
    <location>
        <begin position="313"/>
        <end position="389"/>
    </location>
</feature>
<dbReference type="FunFam" id="3.40.50.1010:FF:000020">
    <property type="entry name" value="20S-pre-rRNA D-site endonuclease NOB1"/>
    <property type="match status" value="1"/>
</dbReference>
<dbReference type="Pfam" id="PF17146">
    <property type="entry name" value="PIN_6"/>
    <property type="match status" value="1"/>
</dbReference>
<keyword evidence="9" id="KW-1185">Reference proteome</keyword>
<feature type="compositionally biased region" description="Basic and acidic residues" evidence="5">
    <location>
        <begin position="154"/>
        <end position="179"/>
    </location>
</feature>
<dbReference type="Gene3D" id="3.40.50.1010">
    <property type="entry name" value="5'-nuclease"/>
    <property type="match status" value="1"/>
</dbReference>
<evidence type="ECO:0000313" key="9">
    <source>
        <dbReference type="Proteomes" id="UP000249464"/>
    </source>
</evidence>
<dbReference type="STRING" id="796604.A0A2X0N2L0"/>
<evidence type="ECO:0000256" key="3">
    <source>
        <dbReference type="ARBA" id="ARBA00022723"/>
    </source>
</evidence>
<dbReference type="GO" id="GO:0030688">
    <property type="term" value="C:preribosome, small subunit precursor"/>
    <property type="evidence" value="ECO:0007669"/>
    <property type="project" value="TreeGrafter"/>
</dbReference>
<organism evidence="8 9">
    <name type="scientific">Microbotryum silenes-dioicae</name>
    <dbReference type="NCBI Taxonomy" id="796604"/>
    <lineage>
        <taxon>Eukaryota</taxon>
        <taxon>Fungi</taxon>
        <taxon>Dikarya</taxon>
        <taxon>Basidiomycota</taxon>
        <taxon>Pucciniomycotina</taxon>
        <taxon>Microbotryomycetes</taxon>
        <taxon>Microbotryales</taxon>
        <taxon>Microbotryaceae</taxon>
        <taxon>Microbotryum</taxon>
    </lineage>
</organism>
<dbReference type="EMBL" id="FQNC01000046">
    <property type="protein sequence ID" value="SGY66541.1"/>
    <property type="molecule type" value="Genomic_DNA"/>
</dbReference>
<dbReference type="GO" id="GO:0004521">
    <property type="term" value="F:RNA endonuclease activity"/>
    <property type="evidence" value="ECO:0007669"/>
    <property type="project" value="UniProtKB-ARBA"/>
</dbReference>
<name>A0A2X0N2L0_9BASI</name>
<accession>A0A2X0N2L0</accession>
<keyword evidence="4" id="KW-0378">Hydrolase</keyword>
<feature type="compositionally biased region" description="Acidic residues" evidence="5">
    <location>
        <begin position="217"/>
        <end position="245"/>
    </location>
</feature>
<sequence>MASAPPPIMNPSMTMTTSSPRQPPVKHLIVDSSPLLTSPLSTLRGMATHYLLTPDVVSELRDRKGREVLQEAQLQLLPPEGSGEDVKPGFTVREPSFEAVARITDFARKTGDIAVLSKADIRVLALCLTLELQENGGWRVRDHPGQVLTGPPKTNEEHEYKPLEEAEAGVEKLEVKDVIEEPVASTSELSTAKEETQVGTSEEGEPAGQEISVQQETEGDIDPQEHDDDEDDDEDDGESEGEESDSSGGSWITPENVTLHKVKDLGLFTPPEDTLAKAPKAIMKAAVLTGDFAMQNVGLQMGLNVLGSGGKRVREVRTWILRCHACFKLCKNPEKRFCPSCGGPTLIRTSITYVPASPEHPNGYILHLKKNFQYRLRGTQYSLPNPKMGRAGGGVNAEPVLREDQKEWSRGIKTAEVMRHKETRALLRSVMDEKRRGGDANEGGLKGFNDPDWQVSLLASSRYSSYVQRAGSDLYFLDALTQPAMLQGEKGRRRGGKNGAGGEVRLDSSGLPVIGAGRRNPNASKGKRK</sequence>
<dbReference type="GO" id="GO:0016787">
    <property type="term" value="F:hydrolase activity"/>
    <property type="evidence" value="ECO:0007669"/>
    <property type="project" value="UniProtKB-KW"/>
</dbReference>
<evidence type="ECO:0000256" key="2">
    <source>
        <dbReference type="ARBA" id="ARBA00022722"/>
    </source>
</evidence>